<dbReference type="EMBL" id="RIZG01000007">
    <property type="protein sequence ID" value="RNF49753.1"/>
    <property type="molecule type" value="Genomic_DNA"/>
</dbReference>
<keyword evidence="2" id="KW-1185">Reference proteome</keyword>
<dbReference type="InterPro" id="IPR008318">
    <property type="entry name" value="UCP030820"/>
</dbReference>
<dbReference type="RefSeq" id="WP_123096274.1">
    <property type="nucleotide sequence ID" value="NZ_RIZG01000007.1"/>
</dbReference>
<gene>
    <name evidence="1" type="ORF">EBI00_12540</name>
</gene>
<evidence type="ECO:0000313" key="1">
    <source>
        <dbReference type="EMBL" id="RNF49753.1"/>
    </source>
</evidence>
<accession>A0A3M8Q0Z0</accession>
<evidence type="ECO:0000313" key="2">
    <source>
        <dbReference type="Proteomes" id="UP000280507"/>
    </source>
</evidence>
<dbReference type="PIRSF" id="PIRSF030820">
    <property type="entry name" value="UCP030820"/>
    <property type="match status" value="1"/>
</dbReference>
<name>A0A3M8Q0Z0_9GAMM</name>
<sequence length="159" mass="17946">MPKLIKNGEIVNDTYVWSQDPEETPTTNSIIAAQKWLADKDTLETKVAGIWIEAGDGVDFLEGIDVNQFDMIGVHFPAFADGRGFSYARLLRERHGFKGDIRALGQFIPDQLGYLLRVGFSSFQFNENVDLEKALLLHKPFSVAYQGDVADPRPLFLRR</sequence>
<dbReference type="Pfam" id="PF06073">
    <property type="entry name" value="DUF934"/>
    <property type="match status" value="1"/>
</dbReference>
<reference evidence="1 2" key="1">
    <citation type="journal article" date="2012" name="Int. J. Syst. Evol. Microbiol.">
        <title>Marinomonas hwangdonensis sp. nov., isolated from seawater.</title>
        <authorList>
            <person name="Jung Y.T."/>
            <person name="Oh T.K."/>
            <person name="Yoon J.H."/>
        </authorList>
    </citation>
    <scope>NUCLEOTIDE SEQUENCE [LARGE SCALE GENOMIC DNA]</scope>
    <source>
        <strain evidence="1 2">HDW-15</strain>
    </source>
</reference>
<proteinExistence type="predicted"/>
<dbReference type="Proteomes" id="UP000280507">
    <property type="component" value="Unassembled WGS sequence"/>
</dbReference>
<comment type="caution">
    <text evidence="1">The sequence shown here is derived from an EMBL/GenBank/DDBJ whole genome shotgun (WGS) entry which is preliminary data.</text>
</comment>
<protein>
    <submittedName>
        <fullName evidence="1">DUF934 domain-containing protein</fullName>
    </submittedName>
</protein>
<dbReference type="AlphaFoldDB" id="A0A3M8Q0Z0"/>
<organism evidence="1 2">
    <name type="scientific">Marinomonas hwangdonensis</name>
    <dbReference type="NCBI Taxonomy" id="1053647"/>
    <lineage>
        <taxon>Bacteria</taxon>
        <taxon>Pseudomonadati</taxon>
        <taxon>Pseudomonadota</taxon>
        <taxon>Gammaproteobacteria</taxon>
        <taxon>Oceanospirillales</taxon>
        <taxon>Oceanospirillaceae</taxon>
        <taxon>Marinomonas</taxon>
    </lineage>
</organism>
<dbReference type="OrthoDB" id="9800421at2"/>